<sequence length="270" mass="29306">MVKIAFPATIVSAFLFSDVAKAELSGCAQNLAYQLTNVFQVGQIKFQYSNCKKDNEGKGYAAGIANFCTGTGDAQDVIQAYHNITGGNDEFTKLDKVLAERAESGSGSTKFWSAQGTVFDKLYFTPSQNWADSLGLKLSVSQAALYDTAVSCGASNNTGSLGGIIKATNKNVTADITGDSGNMLKINGHSIDEIKWLNKFLDARAKYENEGQSNVHIKSFKYIIKLKEYSWEHEIQVLNDKGKPGNVTCDNTYLPYPDQKTSPLATCGNN</sequence>
<dbReference type="EMBL" id="JANBOH010000229">
    <property type="protein sequence ID" value="KAJ1643705.1"/>
    <property type="molecule type" value="Genomic_DNA"/>
</dbReference>
<evidence type="ECO:0000313" key="2">
    <source>
        <dbReference type="EMBL" id="KAJ1643705.1"/>
    </source>
</evidence>
<feature type="chain" id="PRO_5040764583" evidence="1">
    <location>
        <begin position="23"/>
        <end position="270"/>
    </location>
</feature>
<accession>A0A9W8CIY0</accession>
<dbReference type="SUPFAM" id="SSF53955">
    <property type="entry name" value="Lysozyme-like"/>
    <property type="match status" value="1"/>
</dbReference>
<evidence type="ECO:0000313" key="3">
    <source>
        <dbReference type="Proteomes" id="UP001145021"/>
    </source>
</evidence>
<protein>
    <submittedName>
        <fullName evidence="2">Uncharacterized protein</fullName>
    </submittedName>
</protein>
<comment type="caution">
    <text evidence="2">The sequence shown here is derived from an EMBL/GenBank/DDBJ whole genome shotgun (WGS) entry which is preliminary data.</text>
</comment>
<name>A0A9W8CIY0_9FUNG</name>
<keyword evidence="1" id="KW-0732">Signal</keyword>
<dbReference type="AlphaFoldDB" id="A0A9W8CIY0"/>
<dbReference type="Proteomes" id="UP001145021">
    <property type="component" value="Unassembled WGS sequence"/>
</dbReference>
<dbReference type="Gene3D" id="1.20.141.10">
    <property type="entry name" value="Chitosanase, subunit A, domain 1"/>
    <property type="match status" value="1"/>
</dbReference>
<proteinExistence type="predicted"/>
<feature type="non-terminal residue" evidence="2">
    <location>
        <position position="270"/>
    </location>
</feature>
<gene>
    <name evidence="2" type="ORF">LPJ64_004556</name>
</gene>
<keyword evidence="3" id="KW-1185">Reference proteome</keyword>
<dbReference type="InterPro" id="IPR000400">
    <property type="entry name" value="Glyco_hydro_46"/>
</dbReference>
<dbReference type="Gene3D" id="3.30.386.10">
    <property type="entry name" value="Chitosanase, subunit A, domain 2"/>
    <property type="match status" value="1"/>
</dbReference>
<dbReference type="GO" id="GO:0005576">
    <property type="term" value="C:extracellular region"/>
    <property type="evidence" value="ECO:0007669"/>
    <property type="project" value="InterPro"/>
</dbReference>
<evidence type="ECO:0000256" key="1">
    <source>
        <dbReference type="SAM" id="SignalP"/>
    </source>
</evidence>
<dbReference type="Pfam" id="PF01374">
    <property type="entry name" value="Glyco_hydro_46"/>
    <property type="match status" value="1"/>
</dbReference>
<dbReference type="InterPro" id="IPR023346">
    <property type="entry name" value="Lysozyme-like_dom_sf"/>
</dbReference>
<reference evidence="2" key="1">
    <citation type="submission" date="2022-07" db="EMBL/GenBank/DDBJ databases">
        <title>Phylogenomic reconstructions and comparative analyses of Kickxellomycotina fungi.</title>
        <authorList>
            <person name="Reynolds N.K."/>
            <person name="Stajich J.E."/>
            <person name="Barry K."/>
            <person name="Grigoriev I.V."/>
            <person name="Crous P."/>
            <person name="Smith M.E."/>
        </authorList>
    </citation>
    <scope>NUCLEOTIDE SEQUENCE</scope>
    <source>
        <strain evidence="2">NBRC 105413</strain>
    </source>
</reference>
<feature type="signal peptide" evidence="1">
    <location>
        <begin position="1"/>
        <end position="22"/>
    </location>
</feature>
<organism evidence="2 3">
    <name type="scientific">Coemansia asiatica</name>
    <dbReference type="NCBI Taxonomy" id="1052880"/>
    <lineage>
        <taxon>Eukaryota</taxon>
        <taxon>Fungi</taxon>
        <taxon>Fungi incertae sedis</taxon>
        <taxon>Zoopagomycota</taxon>
        <taxon>Kickxellomycotina</taxon>
        <taxon>Kickxellomycetes</taxon>
        <taxon>Kickxellales</taxon>
        <taxon>Kickxellaceae</taxon>
        <taxon>Coemansia</taxon>
    </lineage>
</organism>
<dbReference type="GO" id="GO:0016977">
    <property type="term" value="F:chitosanase activity"/>
    <property type="evidence" value="ECO:0007669"/>
    <property type="project" value="InterPro"/>
</dbReference>
<dbReference type="InterPro" id="IPR023099">
    <property type="entry name" value="Glyco_hydro_46_N"/>
</dbReference>
<dbReference type="GO" id="GO:0005975">
    <property type="term" value="P:carbohydrate metabolic process"/>
    <property type="evidence" value="ECO:0007669"/>
    <property type="project" value="InterPro"/>
</dbReference>